<evidence type="ECO:0000313" key="3">
    <source>
        <dbReference type="WBParaSite" id="nRc.2.0.1.t17789-RA"/>
    </source>
</evidence>
<protein>
    <submittedName>
        <fullName evidence="3">Uncharacterized protein</fullName>
    </submittedName>
</protein>
<feature type="region of interest" description="Disordered" evidence="1">
    <location>
        <begin position="86"/>
        <end position="109"/>
    </location>
</feature>
<proteinExistence type="predicted"/>
<dbReference type="AlphaFoldDB" id="A0A915IUB5"/>
<keyword evidence="2" id="KW-1185">Reference proteome</keyword>
<dbReference type="Proteomes" id="UP000887565">
    <property type="component" value="Unplaced"/>
</dbReference>
<evidence type="ECO:0000313" key="2">
    <source>
        <dbReference type="Proteomes" id="UP000887565"/>
    </source>
</evidence>
<sequence length="126" mass="14058">MGQLFAQYISFALSNGQTYIIDTKGLMEKEWGPKFNRINRDMGKDLQAIRLMTHDLSQHADRVCGTGLLGDLRGIAKELALTEQKTTDKVRSMSNQGGTAQRPSATPSDEIRHLQLEMAWLTAHIA</sequence>
<evidence type="ECO:0000256" key="1">
    <source>
        <dbReference type="SAM" id="MobiDB-lite"/>
    </source>
</evidence>
<accession>A0A915IUB5</accession>
<name>A0A915IUB5_ROMCU</name>
<dbReference type="WBParaSite" id="nRc.2.0.1.t17789-RA">
    <property type="protein sequence ID" value="nRc.2.0.1.t17789-RA"/>
    <property type="gene ID" value="nRc.2.0.1.g17789"/>
</dbReference>
<organism evidence="2 3">
    <name type="scientific">Romanomermis culicivorax</name>
    <name type="common">Nematode worm</name>
    <dbReference type="NCBI Taxonomy" id="13658"/>
    <lineage>
        <taxon>Eukaryota</taxon>
        <taxon>Metazoa</taxon>
        <taxon>Ecdysozoa</taxon>
        <taxon>Nematoda</taxon>
        <taxon>Enoplea</taxon>
        <taxon>Dorylaimia</taxon>
        <taxon>Mermithida</taxon>
        <taxon>Mermithoidea</taxon>
        <taxon>Mermithidae</taxon>
        <taxon>Romanomermis</taxon>
    </lineage>
</organism>
<reference evidence="3" key="1">
    <citation type="submission" date="2022-11" db="UniProtKB">
        <authorList>
            <consortium name="WormBaseParasite"/>
        </authorList>
    </citation>
    <scope>IDENTIFICATION</scope>
</reference>
<feature type="compositionally biased region" description="Polar residues" evidence="1">
    <location>
        <begin position="92"/>
        <end position="107"/>
    </location>
</feature>